<gene>
    <name evidence="2" type="ORF">ACFO5S_09235</name>
</gene>
<keyword evidence="1" id="KW-0812">Transmembrane</keyword>
<comment type="caution">
    <text evidence="2">The sequence shown here is derived from an EMBL/GenBank/DDBJ whole genome shotgun (WGS) entry which is preliminary data.</text>
</comment>
<feature type="transmembrane region" description="Helical" evidence="1">
    <location>
        <begin position="298"/>
        <end position="320"/>
    </location>
</feature>
<reference evidence="3" key="1">
    <citation type="journal article" date="2019" name="Int. J. Syst. Evol. Microbiol.">
        <title>The Global Catalogue of Microorganisms (GCM) 10K type strain sequencing project: providing services to taxonomists for standard genome sequencing and annotation.</title>
        <authorList>
            <consortium name="The Broad Institute Genomics Platform"/>
            <consortium name="The Broad Institute Genome Sequencing Center for Infectious Disease"/>
            <person name="Wu L."/>
            <person name="Ma J."/>
        </authorList>
    </citation>
    <scope>NUCLEOTIDE SEQUENCE [LARGE SCALE GENOMIC DNA]</scope>
    <source>
        <strain evidence="3">WYCCWR 13023</strain>
    </source>
</reference>
<keyword evidence="1" id="KW-0472">Membrane</keyword>
<feature type="transmembrane region" description="Helical" evidence="1">
    <location>
        <begin position="153"/>
        <end position="169"/>
    </location>
</feature>
<proteinExistence type="predicted"/>
<protein>
    <submittedName>
        <fullName evidence="2">Uncharacterized protein</fullName>
    </submittedName>
</protein>
<evidence type="ECO:0000313" key="2">
    <source>
        <dbReference type="EMBL" id="MFC4747631.1"/>
    </source>
</evidence>
<dbReference type="EMBL" id="JBHSGV010000003">
    <property type="protein sequence ID" value="MFC4747631.1"/>
    <property type="molecule type" value="Genomic_DNA"/>
</dbReference>
<sequence length="326" mass="38402">MKKGYWKGHFLGLLLCLIIAIYTLIKYTPENNSKNICLILFVLCVIISVFILFNLFSIKRYGIIENRLIQSSLIRNEKKVYDLDDIVSWTEKQLKGKFNKWEQIILYFKNGEKTIISSDYFENYSEIKQQVTKDKKRDTAREKLTERKREKELAIIFLIISFFLFYGAYDALHIEDIKSKDIIVFGDITSGKIEYVKSKHSYINIRIEKYPDLVFHISNKNLKATFVNDLLSTVNKGDSIFLGINRKDYREKLIKIDSLSISDKYFFNENIGIESIRSKKSDFLKLSDNNLNKSESKYWNSFVLGLFGVFFFSISIFGFYKEKKQN</sequence>
<accession>A0ABV9PDG4</accession>
<feature type="transmembrane region" description="Helical" evidence="1">
    <location>
        <begin position="36"/>
        <end position="58"/>
    </location>
</feature>
<keyword evidence="3" id="KW-1185">Reference proteome</keyword>
<organism evidence="2 3">
    <name type="scientific">Flavobacterium branchiicola</name>
    <dbReference type="NCBI Taxonomy" id="1114875"/>
    <lineage>
        <taxon>Bacteria</taxon>
        <taxon>Pseudomonadati</taxon>
        <taxon>Bacteroidota</taxon>
        <taxon>Flavobacteriia</taxon>
        <taxon>Flavobacteriales</taxon>
        <taxon>Flavobacteriaceae</taxon>
        <taxon>Flavobacterium</taxon>
    </lineage>
</organism>
<dbReference type="RefSeq" id="WP_213256980.1">
    <property type="nucleotide sequence ID" value="NZ_JAGYWA010000003.1"/>
</dbReference>
<keyword evidence="1" id="KW-1133">Transmembrane helix</keyword>
<evidence type="ECO:0000256" key="1">
    <source>
        <dbReference type="SAM" id="Phobius"/>
    </source>
</evidence>
<name>A0ABV9PDG4_9FLAO</name>
<dbReference type="Proteomes" id="UP001595935">
    <property type="component" value="Unassembled WGS sequence"/>
</dbReference>
<evidence type="ECO:0000313" key="3">
    <source>
        <dbReference type="Proteomes" id="UP001595935"/>
    </source>
</evidence>